<evidence type="ECO:0000259" key="6">
    <source>
        <dbReference type="PROSITE" id="PS50931"/>
    </source>
</evidence>
<keyword evidence="4" id="KW-0804">Transcription</keyword>
<reference evidence="7" key="1">
    <citation type="submission" date="2022-01" db="EMBL/GenBank/DDBJ databases">
        <title>Antribacter sp. nov., isolated from Guizhou of China.</title>
        <authorList>
            <person name="Chengliang C."/>
            <person name="Ya Z."/>
        </authorList>
    </citation>
    <scope>NUCLEOTIDE SEQUENCE</scope>
    <source>
        <strain evidence="7">KLBMP 9083</strain>
    </source>
</reference>
<comment type="similarity">
    <text evidence="1">Belongs to the LysR transcriptional regulatory family.</text>
</comment>
<dbReference type="GO" id="GO:0032993">
    <property type="term" value="C:protein-DNA complex"/>
    <property type="evidence" value="ECO:0007669"/>
    <property type="project" value="TreeGrafter"/>
</dbReference>
<dbReference type="InterPro" id="IPR011991">
    <property type="entry name" value="ArsR-like_HTH"/>
</dbReference>
<protein>
    <submittedName>
        <fullName evidence="7">LysR family transcriptional regulator</fullName>
    </submittedName>
</protein>
<dbReference type="SUPFAM" id="SSF46785">
    <property type="entry name" value="Winged helix' DNA-binding domain"/>
    <property type="match status" value="1"/>
</dbReference>
<evidence type="ECO:0000256" key="5">
    <source>
        <dbReference type="SAM" id="MobiDB-lite"/>
    </source>
</evidence>
<dbReference type="InterPro" id="IPR036390">
    <property type="entry name" value="WH_DNA-bd_sf"/>
</dbReference>
<dbReference type="PROSITE" id="PS50931">
    <property type="entry name" value="HTH_LYSR"/>
    <property type="match status" value="1"/>
</dbReference>
<dbReference type="GO" id="GO:0003677">
    <property type="term" value="F:DNA binding"/>
    <property type="evidence" value="ECO:0007669"/>
    <property type="project" value="UniProtKB-KW"/>
</dbReference>
<feature type="compositionally biased region" description="Low complexity" evidence="5">
    <location>
        <begin position="181"/>
        <end position="191"/>
    </location>
</feature>
<dbReference type="InterPro" id="IPR005119">
    <property type="entry name" value="LysR_subst-bd"/>
</dbReference>
<evidence type="ECO:0000256" key="2">
    <source>
        <dbReference type="ARBA" id="ARBA00023015"/>
    </source>
</evidence>
<evidence type="ECO:0000256" key="1">
    <source>
        <dbReference type="ARBA" id="ARBA00009437"/>
    </source>
</evidence>
<evidence type="ECO:0000313" key="7">
    <source>
        <dbReference type="EMBL" id="MCF4120853.1"/>
    </source>
</evidence>
<name>A0AA41U6B1_9MICO</name>
<keyword evidence="8" id="KW-1185">Reference proteome</keyword>
<comment type="caution">
    <text evidence="7">The sequence shown here is derived from an EMBL/GenBank/DDBJ whole genome shotgun (WGS) entry which is preliminary data.</text>
</comment>
<dbReference type="InterPro" id="IPR036388">
    <property type="entry name" value="WH-like_DNA-bd_sf"/>
</dbReference>
<gene>
    <name evidence="7" type="ORF">L1785_07660</name>
</gene>
<dbReference type="Gene3D" id="1.10.10.10">
    <property type="entry name" value="Winged helix-like DNA-binding domain superfamily/Winged helix DNA-binding domain"/>
    <property type="match status" value="1"/>
</dbReference>
<evidence type="ECO:0000256" key="4">
    <source>
        <dbReference type="ARBA" id="ARBA00023163"/>
    </source>
</evidence>
<dbReference type="SUPFAM" id="SSF53850">
    <property type="entry name" value="Periplasmic binding protein-like II"/>
    <property type="match status" value="1"/>
</dbReference>
<dbReference type="GO" id="GO:0003700">
    <property type="term" value="F:DNA-binding transcription factor activity"/>
    <property type="evidence" value="ECO:0007669"/>
    <property type="project" value="InterPro"/>
</dbReference>
<evidence type="ECO:0000313" key="8">
    <source>
        <dbReference type="Proteomes" id="UP001165405"/>
    </source>
</evidence>
<accession>A0AA41U6B1</accession>
<feature type="region of interest" description="Disordered" evidence="5">
    <location>
        <begin position="180"/>
        <end position="199"/>
    </location>
</feature>
<keyword evidence="3" id="KW-0238">DNA-binding</keyword>
<dbReference type="FunFam" id="1.10.10.10:FF:000001">
    <property type="entry name" value="LysR family transcriptional regulator"/>
    <property type="match status" value="1"/>
</dbReference>
<dbReference type="PRINTS" id="PR00039">
    <property type="entry name" value="HTHLYSR"/>
</dbReference>
<feature type="domain" description="HTH lysR-type" evidence="6">
    <location>
        <begin position="5"/>
        <end position="62"/>
    </location>
</feature>
<dbReference type="InterPro" id="IPR000847">
    <property type="entry name" value="LysR_HTH_N"/>
</dbReference>
<proteinExistence type="inferred from homology"/>
<dbReference type="RefSeq" id="WP_236088623.1">
    <property type="nucleotide sequence ID" value="NZ_JAKGSG010000025.1"/>
</dbReference>
<dbReference type="Gene3D" id="3.40.190.10">
    <property type="entry name" value="Periplasmic binding protein-like II"/>
    <property type="match status" value="2"/>
</dbReference>
<dbReference type="Pfam" id="PF00126">
    <property type="entry name" value="HTH_1"/>
    <property type="match status" value="1"/>
</dbReference>
<keyword evidence="2" id="KW-0805">Transcription regulation</keyword>
<evidence type="ECO:0000256" key="3">
    <source>
        <dbReference type="ARBA" id="ARBA00023125"/>
    </source>
</evidence>
<dbReference type="PANTHER" id="PTHR30346:SF29">
    <property type="entry name" value="LYSR SUBSTRATE-BINDING"/>
    <property type="match status" value="1"/>
</dbReference>
<sequence length="325" mass="33535">MSAELDLTRLRVLAAVARTGSVTAAAKDLHYAQPSVSHHLSRLEAEAGIPLLQRAGRGVRLTEAGRLLATRAEEILGRVEGARRELDALAGLRAGRARLAAFPSALATLVPDAITRLVRDHPGLSVGLVEAEPPEAVAALASGDVDVALVFEHTDVRHTRSVEDLSRFEVTTVLDEPVHLVGPATSGTPSTGPGGTTGGTTGGTVPAMPGGMAGTSLVDLADADWIAGCERCRADLVARCGAVGFAPRIAFETDDYVAVQALVAAGTGVSVLPDLALRAHRHPGVATTPLAGAQRRVLALTVGEPAPPARELVRRLVAAGHTLQE</sequence>
<dbReference type="Pfam" id="PF03466">
    <property type="entry name" value="LysR_substrate"/>
    <property type="match status" value="1"/>
</dbReference>
<dbReference type="PANTHER" id="PTHR30346">
    <property type="entry name" value="TRANSCRIPTIONAL DUAL REGULATOR HCAR-RELATED"/>
    <property type="match status" value="1"/>
</dbReference>
<dbReference type="EMBL" id="JAKGSG010000025">
    <property type="protein sequence ID" value="MCF4120853.1"/>
    <property type="molecule type" value="Genomic_DNA"/>
</dbReference>
<dbReference type="AlphaFoldDB" id="A0AA41U6B1"/>
<dbReference type="Proteomes" id="UP001165405">
    <property type="component" value="Unassembled WGS sequence"/>
</dbReference>
<organism evidence="7 8">
    <name type="scientific">Antribacter soli</name>
    <dbReference type="NCBI Taxonomy" id="2910976"/>
    <lineage>
        <taxon>Bacteria</taxon>
        <taxon>Bacillati</taxon>
        <taxon>Actinomycetota</taxon>
        <taxon>Actinomycetes</taxon>
        <taxon>Micrococcales</taxon>
        <taxon>Promicromonosporaceae</taxon>
        <taxon>Antribacter</taxon>
    </lineage>
</organism>
<dbReference type="CDD" id="cd00090">
    <property type="entry name" value="HTH_ARSR"/>
    <property type="match status" value="1"/>
</dbReference>